<protein>
    <recommendedName>
        <fullName evidence="13">Cytochrome P450</fullName>
    </recommendedName>
</protein>
<dbReference type="PANTHER" id="PTHR46300">
    <property type="entry name" value="P450, PUTATIVE (EUROFUNG)-RELATED-RELATED"/>
    <property type="match status" value="1"/>
</dbReference>
<dbReference type="GO" id="GO:0005506">
    <property type="term" value="F:iron ion binding"/>
    <property type="evidence" value="ECO:0007669"/>
    <property type="project" value="InterPro"/>
</dbReference>
<dbReference type="OrthoDB" id="2789670at2759"/>
<dbReference type="EMBL" id="KN823004">
    <property type="protein sequence ID" value="KIO27713.1"/>
    <property type="molecule type" value="Genomic_DNA"/>
</dbReference>
<evidence type="ECO:0000256" key="7">
    <source>
        <dbReference type="ARBA" id="ARBA00023004"/>
    </source>
</evidence>
<name>A0A0C3L1T6_9AGAM</name>
<evidence type="ECO:0000256" key="3">
    <source>
        <dbReference type="ARBA" id="ARBA00010617"/>
    </source>
</evidence>
<dbReference type="GO" id="GO:0016705">
    <property type="term" value="F:oxidoreductase activity, acting on paired donors, with incorporation or reduction of molecular oxygen"/>
    <property type="evidence" value="ECO:0007669"/>
    <property type="project" value="InterPro"/>
</dbReference>
<reference evidence="11 12" key="1">
    <citation type="submission" date="2014-04" db="EMBL/GenBank/DDBJ databases">
        <authorList>
            <consortium name="DOE Joint Genome Institute"/>
            <person name="Kuo A."/>
            <person name="Girlanda M."/>
            <person name="Perotto S."/>
            <person name="Kohler A."/>
            <person name="Nagy L.G."/>
            <person name="Floudas D."/>
            <person name="Copeland A."/>
            <person name="Barry K.W."/>
            <person name="Cichocki N."/>
            <person name="Veneault-Fourrey C."/>
            <person name="LaButti K."/>
            <person name="Lindquist E.A."/>
            <person name="Lipzen A."/>
            <person name="Lundell T."/>
            <person name="Morin E."/>
            <person name="Murat C."/>
            <person name="Sun H."/>
            <person name="Tunlid A."/>
            <person name="Henrissat B."/>
            <person name="Grigoriev I.V."/>
            <person name="Hibbett D.S."/>
            <person name="Martin F."/>
            <person name="Nordberg H.P."/>
            <person name="Cantor M.N."/>
            <person name="Hua S.X."/>
        </authorList>
    </citation>
    <scope>NUCLEOTIDE SEQUENCE [LARGE SCALE GENOMIC DNA]</scope>
    <source>
        <strain evidence="11 12">MUT 4182</strain>
    </source>
</reference>
<dbReference type="PROSITE" id="PS00086">
    <property type="entry name" value="CYTOCHROME_P450"/>
    <property type="match status" value="1"/>
</dbReference>
<dbReference type="InterPro" id="IPR001128">
    <property type="entry name" value="Cyt_P450"/>
</dbReference>
<dbReference type="Proteomes" id="UP000054248">
    <property type="component" value="Unassembled WGS sequence"/>
</dbReference>
<organism evidence="11 12">
    <name type="scientific">Tulasnella calospora MUT 4182</name>
    <dbReference type="NCBI Taxonomy" id="1051891"/>
    <lineage>
        <taxon>Eukaryota</taxon>
        <taxon>Fungi</taxon>
        <taxon>Dikarya</taxon>
        <taxon>Basidiomycota</taxon>
        <taxon>Agaricomycotina</taxon>
        <taxon>Agaricomycetes</taxon>
        <taxon>Cantharellales</taxon>
        <taxon>Tulasnellaceae</taxon>
        <taxon>Tulasnella</taxon>
    </lineage>
</organism>
<dbReference type="InterPro" id="IPR036396">
    <property type="entry name" value="Cyt_P450_sf"/>
</dbReference>
<evidence type="ECO:0000256" key="5">
    <source>
        <dbReference type="ARBA" id="ARBA00022723"/>
    </source>
</evidence>
<keyword evidence="5 9" id="KW-0479">Metal-binding</keyword>
<comment type="cofactor">
    <cofactor evidence="1 9">
        <name>heme</name>
        <dbReference type="ChEBI" id="CHEBI:30413"/>
    </cofactor>
</comment>
<dbReference type="GO" id="GO:0020037">
    <property type="term" value="F:heme binding"/>
    <property type="evidence" value="ECO:0007669"/>
    <property type="project" value="InterPro"/>
</dbReference>
<evidence type="ECO:0000256" key="4">
    <source>
        <dbReference type="ARBA" id="ARBA00022617"/>
    </source>
</evidence>
<sequence>MSLRTPASLPPAYLAVGGVALLALCLFVKYRASRQHLRHPPGPRPLPLIGNILDLPKSQFALTWTKFGEQYGPLTWLTIPGRNFLVINSFEAAKEILEKRGSNYINRPRFVMMGELVGFQELTPLNQYDALWRTQRTLLKHALSAEVIEKDYAAILENSAQRYVERLLEQPENFAANLKRSLQENVIDLTYGKREDTKGRDYVQLNGKVMDIGNETMQGYLVDLLPALLYLPSWLPGMNFKKKAARWRDEIDNVRRTTFESSKESVLSGDPNLKSSYVVNCLQALYRKHDSIRTHQVEEQERAICHSGFSFFMAGTDTTQMTTRAFLLAMLLHPSIQEKVHAEMDKVVGSGRPPTLGDLKDMPYLNAVVLETLRWNPVAADGVPHAPLKDDVYNGYFIPKDTTVVVNSWGISRNPRHYSNPSNFDPERYLKPVPELDPREFTFGLGRRACPGVELGYRIVWMMAATVLWAFQLKREDGDNTPLNTDSERFHIWMLW</sequence>
<dbReference type="CDD" id="cd11065">
    <property type="entry name" value="CYP64-like"/>
    <property type="match status" value="1"/>
</dbReference>
<proteinExistence type="inferred from homology"/>
<dbReference type="InterPro" id="IPR002401">
    <property type="entry name" value="Cyt_P450_E_grp-I"/>
</dbReference>
<feature type="binding site" description="axial binding residue" evidence="9">
    <location>
        <position position="450"/>
    </location>
    <ligand>
        <name>heme</name>
        <dbReference type="ChEBI" id="CHEBI:30413"/>
    </ligand>
    <ligandPart>
        <name>Fe</name>
        <dbReference type="ChEBI" id="CHEBI:18248"/>
    </ligandPart>
</feature>
<keyword evidence="6 10" id="KW-0560">Oxidoreductase</keyword>
<comment type="pathway">
    <text evidence="2">Secondary metabolite biosynthesis.</text>
</comment>
<dbReference type="InterPro" id="IPR050364">
    <property type="entry name" value="Cytochrome_P450_fung"/>
</dbReference>
<dbReference type="PRINTS" id="PR00385">
    <property type="entry name" value="P450"/>
</dbReference>
<reference evidence="12" key="2">
    <citation type="submission" date="2015-01" db="EMBL/GenBank/DDBJ databases">
        <title>Evolutionary Origins and Diversification of the Mycorrhizal Mutualists.</title>
        <authorList>
            <consortium name="DOE Joint Genome Institute"/>
            <consortium name="Mycorrhizal Genomics Consortium"/>
            <person name="Kohler A."/>
            <person name="Kuo A."/>
            <person name="Nagy L.G."/>
            <person name="Floudas D."/>
            <person name="Copeland A."/>
            <person name="Barry K.W."/>
            <person name="Cichocki N."/>
            <person name="Veneault-Fourrey C."/>
            <person name="LaButti K."/>
            <person name="Lindquist E.A."/>
            <person name="Lipzen A."/>
            <person name="Lundell T."/>
            <person name="Morin E."/>
            <person name="Murat C."/>
            <person name="Riley R."/>
            <person name="Ohm R."/>
            <person name="Sun H."/>
            <person name="Tunlid A."/>
            <person name="Henrissat B."/>
            <person name="Grigoriev I.V."/>
            <person name="Hibbett D.S."/>
            <person name="Martin F."/>
        </authorList>
    </citation>
    <scope>NUCLEOTIDE SEQUENCE [LARGE SCALE GENOMIC DNA]</scope>
    <source>
        <strain evidence="12">MUT 4182</strain>
    </source>
</reference>
<accession>A0A0C3L1T6</accession>
<evidence type="ECO:0000256" key="8">
    <source>
        <dbReference type="ARBA" id="ARBA00023033"/>
    </source>
</evidence>
<dbReference type="HOGENOM" id="CLU_001570_2_3_1"/>
<dbReference type="AlphaFoldDB" id="A0A0C3L1T6"/>
<dbReference type="STRING" id="1051891.A0A0C3L1T6"/>
<evidence type="ECO:0000256" key="6">
    <source>
        <dbReference type="ARBA" id="ARBA00023002"/>
    </source>
</evidence>
<evidence type="ECO:0000256" key="2">
    <source>
        <dbReference type="ARBA" id="ARBA00005179"/>
    </source>
</evidence>
<evidence type="ECO:0000313" key="11">
    <source>
        <dbReference type="EMBL" id="KIO27713.1"/>
    </source>
</evidence>
<keyword evidence="7 9" id="KW-0408">Iron</keyword>
<evidence type="ECO:0000256" key="1">
    <source>
        <dbReference type="ARBA" id="ARBA00001971"/>
    </source>
</evidence>
<dbReference type="SUPFAM" id="SSF48264">
    <property type="entry name" value="Cytochrome P450"/>
    <property type="match status" value="1"/>
</dbReference>
<dbReference type="Pfam" id="PF00067">
    <property type="entry name" value="p450"/>
    <property type="match status" value="1"/>
</dbReference>
<evidence type="ECO:0000256" key="9">
    <source>
        <dbReference type="PIRSR" id="PIRSR602401-1"/>
    </source>
</evidence>
<evidence type="ECO:0000256" key="10">
    <source>
        <dbReference type="RuleBase" id="RU000461"/>
    </source>
</evidence>
<dbReference type="Gene3D" id="1.10.630.10">
    <property type="entry name" value="Cytochrome P450"/>
    <property type="match status" value="1"/>
</dbReference>
<evidence type="ECO:0008006" key="13">
    <source>
        <dbReference type="Google" id="ProtNLM"/>
    </source>
</evidence>
<evidence type="ECO:0000313" key="12">
    <source>
        <dbReference type="Proteomes" id="UP000054248"/>
    </source>
</evidence>
<dbReference type="PANTHER" id="PTHR46300:SF7">
    <property type="entry name" value="P450, PUTATIVE (EUROFUNG)-RELATED"/>
    <property type="match status" value="1"/>
</dbReference>
<gene>
    <name evidence="11" type="ORF">M407DRAFT_232359</name>
</gene>
<comment type="similarity">
    <text evidence="3 10">Belongs to the cytochrome P450 family.</text>
</comment>
<dbReference type="InterPro" id="IPR017972">
    <property type="entry name" value="Cyt_P450_CS"/>
</dbReference>
<dbReference type="GO" id="GO:0004497">
    <property type="term" value="F:monooxygenase activity"/>
    <property type="evidence" value="ECO:0007669"/>
    <property type="project" value="UniProtKB-KW"/>
</dbReference>
<keyword evidence="12" id="KW-1185">Reference proteome</keyword>
<keyword evidence="4 9" id="KW-0349">Heme</keyword>
<keyword evidence="8 10" id="KW-0503">Monooxygenase</keyword>
<dbReference type="PRINTS" id="PR00463">
    <property type="entry name" value="EP450I"/>
</dbReference>